<gene>
    <name evidence="4" type="ORF">D9758_008742</name>
</gene>
<evidence type="ECO:0000313" key="5">
    <source>
        <dbReference type="Proteomes" id="UP000559256"/>
    </source>
</evidence>
<dbReference type="Gene3D" id="3.20.170.30">
    <property type="match status" value="1"/>
</dbReference>
<dbReference type="PANTHER" id="PTHR12684:SF2">
    <property type="entry name" value="TRNA 2'-PHOSPHOTRANSFERASE 1"/>
    <property type="match status" value="1"/>
</dbReference>
<comment type="similarity">
    <text evidence="1">Belongs to the KptA/TPT1 family.</text>
</comment>
<reference evidence="4 5" key="1">
    <citation type="journal article" date="2020" name="ISME J.">
        <title>Uncovering the hidden diversity of litter-decomposition mechanisms in mushroom-forming fungi.</title>
        <authorList>
            <person name="Floudas D."/>
            <person name="Bentzer J."/>
            <person name="Ahren D."/>
            <person name="Johansson T."/>
            <person name="Persson P."/>
            <person name="Tunlid A."/>
        </authorList>
    </citation>
    <scope>NUCLEOTIDE SEQUENCE [LARGE SCALE GENOMIC DNA]</scope>
    <source>
        <strain evidence="4 5">CBS 291.85</strain>
    </source>
</reference>
<keyword evidence="5" id="KW-1185">Reference proteome</keyword>
<dbReference type="SUPFAM" id="SSF56399">
    <property type="entry name" value="ADP-ribosylation"/>
    <property type="match status" value="1"/>
</dbReference>
<evidence type="ECO:0000256" key="3">
    <source>
        <dbReference type="ARBA" id="ARBA00023027"/>
    </source>
</evidence>
<name>A0A8H5D3Q8_9AGAR</name>
<dbReference type="InterPro" id="IPR042081">
    <property type="entry name" value="RNA_2'-PTrans_C"/>
</dbReference>
<dbReference type="GO" id="GO:0006388">
    <property type="term" value="P:tRNA splicing, via endonucleolytic cleavage and ligation"/>
    <property type="evidence" value="ECO:0007669"/>
    <property type="project" value="TreeGrafter"/>
</dbReference>
<dbReference type="Pfam" id="PF01885">
    <property type="entry name" value="PTS_2-RNA"/>
    <property type="match status" value="1"/>
</dbReference>
<keyword evidence="3" id="KW-0520">NAD</keyword>
<comment type="caution">
    <text evidence="4">The sequence shown here is derived from an EMBL/GenBank/DDBJ whole genome shotgun (WGS) entry which is preliminary data.</text>
</comment>
<dbReference type="OrthoDB" id="419694at2759"/>
<organism evidence="4 5">
    <name type="scientific">Tetrapyrgos nigripes</name>
    <dbReference type="NCBI Taxonomy" id="182062"/>
    <lineage>
        <taxon>Eukaryota</taxon>
        <taxon>Fungi</taxon>
        <taxon>Dikarya</taxon>
        <taxon>Basidiomycota</taxon>
        <taxon>Agaricomycotina</taxon>
        <taxon>Agaricomycetes</taxon>
        <taxon>Agaricomycetidae</taxon>
        <taxon>Agaricales</taxon>
        <taxon>Marasmiineae</taxon>
        <taxon>Marasmiaceae</taxon>
        <taxon>Tetrapyrgos</taxon>
    </lineage>
</organism>
<evidence type="ECO:0008006" key="6">
    <source>
        <dbReference type="Google" id="ProtNLM"/>
    </source>
</evidence>
<dbReference type="InterPro" id="IPR002745">
    <property type="entry name" value="Ptrans_KptA/Tpt1"/>
</dbReference>
<evidence type="ECO:0000313" key="4">
    <source>
        <dbReference type="EMBL" id="KAF5353087.1"/>
    </source>
</evidence>
<dbReference type="AlphaFoldDB" id="A0A8H5D3Q8"/>
<evidence type="ECO:0000256" key="2">
    <source>
        <dbReference type="ARBA" id="ARBA00022679"/>
    </source>
</evidence>
<accession>A0A8H5D3Q8</accession>
<dbReference type="EMBL" id="JAACJM010000064">
    <property type="protein sequence ID" value="KAF5353087.1"/>
    <property type="molecule type" value="Genomic_DNA"/>
</dbReference>
<proteinExistence type="inferred from homology"/>
<evidence type="ECO:0000256" key="1">
    <source>
        <dbReference type="ARBA" id="ARBA00009836"/>
    </source>
</evidence>
<protein>
    <recommendedName>
        <fullName evidence="6">RNA 2'-phosphotransferase</fullName>
    </recommendedName>
</protein>
<keyword evidence="2" id="KW-0808">Transferase</keyword>
<dbReference type="Proteomes" id="UP000559256">
    <property type="component" value="Unassembled WGS sequence"/>
</dbReference>
<dbReference type="GO" id="GO:0000215">
    <property type="term" value="F:tRNA 2'-phosphotransferase activity"/>
    <property type="evidence" value="ECO:0007669"/>
    <property type="project" value="TreeGrafter"/>
</dbReference>
<sequence>MQNGSNFTRSCRIFFVTMEARLEICAQMDLCPPQLSHPLMNEVNFSTLETIVKTDKKKRFALLYETHATPSVQAASWWIRANGGHSPLVEIDMKRIASANDIPMAVHGTSEQAWQIISSEGLSKMDRNYIHMAQEVTVEGVISGKPFILLSSILS</sequence>
<dbReference type="PANTHER" id="PTHR12684">
    <property type="entry name" value="PUTATIVE PHOSPHOTRANSFERASE"/>
    <property type="match status" value="1"/>
</dbReference>